<evidence type="ECO:0000313" key="6">
    <source>
        <dbReference type="Proteomes" id="UP000248039"/>
    </source>
</evidence>
<feature type="domain" description="Ketosynthase family 3 (KS3)" evidence="4">
    <location>
        <begin position="1"/>
        <end position="331"/>
    </location>
</feature>
<dbReference type="OrthoDB" id="2523650at2"/>
<evidence type="ECO:0000256" key="3">
    <source>
        <dbReference type="RuleBase" id="RU003694"/>
    </source>
</evidence>
<proteinExistence type="inferred from homology"/>
<name>A0A2V4NB26_9ACTN</name>
<dbReference type="Pfam" id="PF00109">
    <property type="entry name" value="ketoacyl-synt"/>
    <property type="match status" value="1"/>
</dbReference>
<evidence type="ECO:0000256" key="1">
    <source>
        <dbReference type="ARBA" id="ARBA00008467"/>
    </source>
</evidence>
<dbReference type="Pfam" id="PF02801">
    <property type="entry name" value="Ketoacyl-synt_C"/>
    <property type="match status" value="1"/>
</dbReference>
<dbReference type="InterPro" id="IPR016039">
    <property type="entry name" value="Thiolase-like"/>
</dbReference>
<comment type="caution">
    <text evidence="5">The sequence shown here is derived from an EMBL/GenBank/DDBJ whole genome shotgun (WGS) entry which is preliminary data.</text>
</comment>
<dbReference type="GO" id="GO:0005829">
    <property type="term" value="C:cytosol"/>
    <property type="evidence" value="ECO:0007669"/>
    <property type="project" value="TreeGrafter"/>
</dbReference>
<dbReference type="InterPro" id="IPR014031">
    <property type="entry name" value="Ketoacyl_synth_C"/>
</dbReference>
<dbReference type="PROSITE" id="PS52004">
    <property type="entry name" value="KS3_2"/>
    <property type="match status" value="1"/>
</dbReference>
<comment type="similarity">
    <text evidence="1 3">Belongs to the thiolase-like superfamily. Beta-ketoacyl-ACP synthases family.</text>
</comment>
<organism evidence="5 6">
    <name type="scientific">Streptomyces tateyamensis</name>
    <dbReference type="NCBI Taxonomy" id="565073"/>
    <lineage>
        <taxon>Bacteria</taxon>
        <taxon>Bacillati</taxon>
        <taxon>Actinomycetota</taxon>
        <taxon>Actinomycetes</taxon>
        <taxon>Kitasatosporales</taxon>
        <taxon>Streptomycetaceae</taxon>
        <taxon>Streptomyces</taxon>
    </lineage>
</organism>
<keyword evidence="2 3" id="KW-0808">Transferase</keyword>
<dbReference type="EMBL" id="PYBW01000047">
    <property type="protein sequence ID" value="PYC78844.1"/>
    <property type="molecule type" value="Genomic_DNA"/>
</dbReference>
<dbReference type="InterPro" id="IPR000794">
    <property type="entry name" value="Beta-ketoacyl_synthase"/>
</dbReference>
<dbReference type="PANTHER" id="PTHR11712:SF336">
    <property type="entry name" value="3-OXOACYL-[ACYL-CARRIER-PROTEIN] SYNTHASE, MITOCHONDRIAL"/>
    <property type="match status" value="1"/>
</dbReference>
<dbReference type="SUPFAM" id="SSF53901">
    <property type="entry name" value="Thiolase-like"/>
    <property type="match status" value="2"/>
</dbReference>
<reference evidence="5 6" key="1">
    <citation type="submission" date="2018-03" db="EMBL/GenBank/DDBJ databases">
        <title>Bioinformatic expansion and discovery of thiopeptide antibiotics.</title>
        <authorList>
            <person name="Schwalen C.J."/>
            <person name="Hudson G.A."/>
            <person name="Mitchell D.A."/>
        </authorList>
    </citation>
    <scope>NUCLEOTIDE SEQUENCE [LARGE SCALE GENOMIC DNA]</scope>
    <source>
        <strain evidence="5 6">ATCC 21389</strain>
    </source>
</reference>
<dbReference type="Gene3D" id="3.40.47.10">
    <property type="match status" value="1"/>
</dbReference>
<dbReference type="Proteomes" id="UP000248039">
    <property type="component" value="Unassembled WGS sequence"/>
</dbReference>
<dbReference type="RefSeq" id="WP_110669849.1">
    <property type="nucleotide sequence ID" value="NZ_PYBW01000047.1"/>
</dbReference>
<dbReference type="InterPro" id="IPR014030">
    <property type="entry name" value="Ketoacyl_synth_N"/>
</dbReference>
<evidence type="ECO:0000259" key="4">
    <source>
        <dbReference type="PROSITE" id="PS52004"/>
    </source>
</evidence>
<dbReference type="InterPro" id="IPR020841">
    <property type="entry name" value="PKS_Beta-ketoAc_synthase_dom"/>
</dbReference>
<dbReference type="GO" id="GO:0006633">
    <property type="term" value="P:fatty acid biosynthetic process"/>
    <property type="evidence" value="ECO:0007669"/>
    <property type="project" value="TreeGrafter"/>
</dbReference>
<dbReference type="SMART" id="SM00825">
    <property type="entry name" value="PKS_KS"/>
    <property type="match status" value="1"/>
</dbReference>
<dbReference type="AlphaFoldDB" id="A0A2V4NB26"/>
<accession>A0A2V4NB26</accession>
<sequence>MTAVPVLVTGLAVRSGTFAPVTRFDVSNRQAVVAATQPGDPDLAGQLAEVLTEVGVQGSPVLLALHGDERARPITAGLAARFGVDPRVYTGACVAASTAVADAAALIAAGRAERLVVAAGYLVEPDTFAVFDAGRALSRSGVLRPFSRGRDGLLLGDAVVALALEAGPAAGRSALARITGWGRAGDGYHVCRPDPSGAGLARAIRAALDRAGVGAAQVGWLNANGTGSPIGDAAEAAALALAFGEQLAELPVSSTKSLHGHALEASALLELAVTIDVLAEGKVPVNAGWLGPDEQCRLNVVVDAPRTLAAPHLLTVNSAFGGANTALLVGAP</sequence>
<dbReference type="GO" id="GO:0004315">
    <property type="term" value="F:3-oxoacyl-[acyl-carrier-protein] synthase activity"/>
    <property type="evidence" value="ECO:0007669"/>
    <property type="project" value="TreeGrafter"/>
</dbReference>
<dbReference type="PANTHER" id="PTHR11712">
    <property type="entry name" value="POLYKETIDE SYNTHASE-RELATED"/>
    <property type="match status" value="1"/>
</dbReference>
<keyword evidence="6" id="KW-1185">Reference proteome</keyword>
<gene>
    <name evidence="5" type="ORF">C7C46_15105</name>
</gene>
<evidence type="ECO:0000313" key="5">
    <source>
        <dbReference type="EMBL" id="PYC78844.1"/>
    </source>
</evidence>
<protein>
    <submittedName>
        <fullName evidence="5">3-ketoacyl-ACP synthase</fullName>
    </submittedName>
</protein>
<evidence type="ECO:0000256" key="2">
    <source>
        <dbReference type="ARBA" id="ARBA00022679"/>
    </source>
</evidence>